<name>A0A1Y3UPT1_LIMRT</name>
<feature type="domain" description="HTH cro/C1-type" evidence="1">
    <location>
        <begin position="10"/>
        <end position="65"/>
    </location>
</feature>
<dbReference type="GO" id="GO:0003677">
    <property type="term" value="F:DNA binding"/>
    <property type="evidence" value="ECO:0007669"/>
    <property type="project" value="InterPro"/>
</dbReference>
<evidence type="ECO:0000313" key="2">
    <source>
        <dbReference type="EMBL" id="OUN49087.1"/>
    </source>
</evidence>
<comment type="caution">
    <text evidence="2">The sequence shown here is derived from an EMBL/GenBank/DDBJ whole genome shotgun (WGS) entry which is preliminary data.</text>
</comment>
<accession>A0A1Y3UPT1</accession>
<sequence length="67" mass="7706">MPGTINLSLIKKLRIDKGFTYGDMAKALGLKEAEKYYRREQGKYRFQATELPPLAKKLGISIEKIFK</sequence>
<dbReference type="EMBL" id="NFHN01000010">
    <property type="protein sequence ID" value="OUN49087.1"/>
    <property type="molecule type" value="Genomic_DNA"/>
</dbReference>
<reference evidence="3" key="1">
    <citation type="submission" date="2017-04" db="EMBL/GenBank/DDBJ databases">
        <title>Function of individual gut microbiota members based on whole genome sequencing of pure cultures obtained from chicken caecum.</title>
        <authorList>
            <person name="Medvecky M."/>
            <person name="Cejkova D."/>
            <person name="Polansky O."/>
            <person name="Karasova D."/>
            <person name="Kubasova T."/>
            <person name="Cizek A."/>
            <person name="Rychlik I."/>
        </authorList>
    </citation>
    <scope>NUCLEOTIDE SEQUENCE [LARGE SCALE GENOMIC DNA]</scope>
    <source>
        <strain evidence="3">An71</strain>
    </source>
</reference>
<organism evidence="2 3">
    <name type="scientific">Limosilactobacillus reuteri</name>
    <name type="common">Lactobacillus reuteri</name>
    <dbReference type="NCBI Taxonomy" id="1598"/>
    <lineage>
        <taxon>Bacteria</taxon>
        <taxon>Bacillati</taxon>
        <taxon>Bacillota</taxon>
        <taxon>Bacilli</taxon>
        <taxon>Lactobacillales</taxon>
        <taxon>Lactobacillaceae</taxon>
        <taxon>Limosilactobacillus</taxon>
    </lineage>
</organism>
<gene>
    <name evidence="2" type="ORF">B5G22_03815</name>
</gene>
<evidence type="ECO:0000313" key="3">
    <source>
        <dbReference type="Proteomes" id="UP000195868"/>
    </source>
</evidence>
<protein>
    <submittedName>
        <fullName evidence="2">Transcriptional regulator</fullName>
    </submittedName>
</protein>
<dbReference type="RefSeq" id="WP_087214797.1">
    <property type="nucleotide sequence ID" value="NZ_CAJSZG010000032.1"/>
</dbReference>
<dbReference type="InterPro" id="IPR010982">
    <property type="entry name" value="Lambda_DNA-bd_dom_sf"/>
</dbReference>
<dbReference type="PROSITE" id="PS50943">
    <property type="entry name" value="HTH_CROC1"/>
    <property type="match status" value="1"/>
</dbReference>
<evidence type="ECO:0000259" key="1">
    <source>
        <dbReference type="PROSITE" id="PS50943"/>
    </source>
</evidence>
<dbReference type="AlphaFoldDB" id="A0A1Y3UPT1"/>
<dbReference type="Gene3D" id="1.10.260.40">
    <property type="entry name" value="lambda repressor-like DNA-binding domains"/>
    <property type="match status" value="1"/>
</dbReference>
<dbReference type="CDD" id="cd00093">
    <property type="entry name" value="HTH_XRE"/>
    <property type="match status" value="1"/>
</dbReference>
<dbReference type="SUPFAM" id="SSF47413">
    <property type="entry name" value="lambda repressor-like DNA-binding domains"/>
    <property type="match status" value="1"/>
</dbReference>
<dbReference type="InterPro" id="IPR001387">
    <property type="entry name" value="Cro/C1-type_HTH"/>
</dbReference>
<dbReference type="Proteomes" id="UP000195868">
    <property type="component" value="Unassembled WGS sequence"/>
</dbReference>
<dbReference type="SMART" id="SM00530">
    <property type="entry name" value="HTH_XRE"/>
    <property type="match status" value="1"/>
</dbReference>
<proteinExistence type="predicted"/>